<feature type="region of interest" description="Disordered" evidence="2">
    <location>
        <begin position="456"/>
        <end position="478"/>
    </location>
</feature>
<feature type="transmembrane region" description="Helical" evidence="3">
    <location>
        <begin position="145"/>
        <end position="164"/>
    </location>
</feature>
<dbReference type="SUPFAM" id="SSF54631">
    <property type="entry name" value="CBS-domain pair"/>
    <property type="match status" value="1"/>
</dbReference>
<sequence length="641" mass="70902">MPAISLSPKYGSRNARLFPSAASAIFSSAIKIFRSSVKVNSKSEGHVFTKREPDLPVAQTIAFAILIPVLVLLSGVFAGLMLGYMSLDETQLHVLSISGTPKQKEYAKKIQPIRKNGHLLLITLILANMIVNETLPVIADPVLGGGIPSVVVSTALIVIFSEIIPQSICTRHGLAIGAKMAWFVRILIYGLGIVSWPVAKFMEWILGEHHGIMYRRAELKELIALHATTGELGGDLKADTVNIIGATLDLQEKVVRQAMTPIDKVFMLSIHDKLDHDTMKRIYDSGHSRVPIYEEVGVPVISEPSETKKGDDDFPLKTQRVKKILGLFMVKQCLMLNPKDATPIRTLRLHDVPFVPSNEPLLRILDRFQEGRSHMAIVSRFSVEEAISVKHEVKKGLRRRLKERVGIDTSDSSSSSESSDEENIEAGDEDNDATLRGDSKLKRRWRGWKAKNVEKEDVEKSEKVEGTNTANEEANVQESKGPMTVTWERMTSIGREQTLPDDGVPPKEAVREFLESFDPAVMPLGIITLEDVLEELIGEEIYDEFDAENQARLSHYNPPSKQKESVDADEIVAQLATTADTQLSTSSMPMSPDLFGEAVERRPSRGRSLGGSIGILISHKKKPGPNEDGRPISKRQNSGPH</sequence>
<dbReference type="PANTHER" id="PTHR12064:SF90">
    <property type="entry name" value="CNNM TRANSMEMBRANE DOMAIN-CONTAINING PROTEIN"/>
    <property type="match status" value="1"/>
</dbReference>
<dbReference type="PROSITE" id="PS51846">
    <property type="entry name" value="CNNM"/>
    <property type="match status" value="1"/>
</dbReference>
<keyword evidence="1 3" id="KW-0472">Membrane</keyword>
<keyword evidence="6" id="KW-1185">Reference proteome</keyword>
<feature type="transmembrane region" description="Helical" evidence="3">
    <location>
        <begin position="61"/>
        <end position="84"/>
    </location>
</feature>
<evidence type="ECO:0000256" key="3">
    <source>
        <dbReference type="SAM" id="Phobius"/>
    </source>
</evidence>
<accession>A0ABP1E500</accession>
<keyword evidence="1 3" id="KW-0812">Transmembrane</keyword>
<dbReference type="Proteomes" id="UP001497453">
    <property type="component" value="Chromosome 8"/>
</dbReference>
<reference evidence="6" key="1">
    <citation type="submission" date="2024-04" db="EMBL/GenBank/DDBJ databases">
        <authorList>
            <person name="Shaw F."/>
            <person name="Minotto A."/>
        </authorList>
    </citation>
    <scope>NUCLEOTIDE SEQUENCE [LARGE SCALE GENOMIC DNA]</scope>
</reference>
<evidence type="ECO:0000256" key="1">
    <source>
        <dbReference type="PROSITE-ProRule" id="PRU01193"/>
    </source>
</evidence>
<dbReference type="Gene3D" id="3.10.580.10">
    <property type="entry name" value="CBS-domain"/>
    <property type="match status" value="2"/>
</dbReference>
<feature type="compositionally biased region" description="Basic and acidic residues" evidence="2">
    <location>
        <begin position="456"/>
        <end position="465"/>
    </location>
</feature>
<feature type="transmembrane region" description="Helical" evidence="3">
    <location>
        <begin position="119"/>
        <end position="139"/>
    </location>
</feature>
<feature type="compositionally biased region" description="Acidic residues" evidence="2">
    <location>
        <begin position="418"/>
        <end position="432"/>
    </location>
</feature>
<organism evidence="5 6">
    <name type="scientific">Somion occarium</name>
    <dbReference type="NCBI Taxonomy" id="3059160"/>
    <lineage>
        <taxon>Eukaryota</taxon>
        <taxon>Fungi</taxon>
        <taxon>Dikarya</taxon>
        <taxon>Basidiomycota</taxon>
        <taxon>Agaricomycotina</taxon>
        <taxon>Agaricomycetes</taxon>
        <taxon>Polyporales</taxon>
        <taxon>Cerrenaceae</taxon>
        <taxon>Somion</taxon>
    </lineage>
</organism>
<evidence type="ECO:0000259" key="4">
    <source>
        <dbReference type="PROSITE" id="PS51846"/>
    </source>
</evidence>
<feature type="region of interest" description="Disordered" evidence="2">
    <location>
        <begin position="404"/>
        <end position="437"/>
    </location>
</feature>
<dbReference type="PANTHER" id="PTHR12064">
    <property type="entry name" value="METAL TRANSPORTER CNNM"/>
    <property type="match status" value="1"/>
</dbReference>
<dbReference type="InterPro" id="IPR045095">
    <property type="entry name" value="ACDP"/>
</dbReference>
<evidence type="ECO:0000313" key="5">
    <source>
        <dbReference type="EMBL" id="CAL1713934.1"/>
    </source>
</evidence>
<feature type="region of interest" description="Disordered" evidence="2">
    <location>
        <begin position="578"/>
        <end position="641"/>
    </location>
</feature>
<feature type="compositionally biased region" description="Polar residues" evidence="2">
    <location>
        <begin position="578"/>
        <end position="589"/>
    </location>
</feature>
<proteinExistence type="predicted"/>
<dbReference type="InterPro" id="IPR046342">
    <property type="entry name" value="CBS_dom_sf"/>
</dbReference>
<dbReference type="EMBL" id="OZ037951">
    <property type="protein sequence ID" value="CAL1713934.1"/>
    <property type="molecule type" value="Genomic_DNA"/>
</dbReference>
<evidence type="ECO:0000313" key="6">
    <source>
        <dbReference type="Proteomes" id="UP001497453"/>
    </source>
</evidence>
<keyword evidence="1 3" id="KW-1133">Transmembrane helix</keyword>
<dbReference type="Pfam" id="PF01595">
    <property type="entry name" value="CNNM"/>
    <property type="match status" value="1"/>
</dbReference>
<feature type="compositionally biased region" description="Polar residues" evidence="2">
    <location>
        <begin position="466"/>
        <end position="478"/>
    </location>
</feature>
<evidence type="ECO:0000256" key="2">
    <source>
        <dbReference type="SAM" id="MobiDB-lite"/>
    </source>
</evidence>
<feature type="transmembrane region" description="Helical" evidence="3">
    <location>
        <begin position="176"/>
        <end position="196"/>
    </location>
</feature>
<name>A0ABP1E500_9APHY</name>
<protein>
    <recommendedName>
        <fullName evidence="4">CNNM transmembrane domain-containing protein</fullName>
    </recommendedName>
</protein>
<feature type="domain" description="CNNM transmembrane" evidence="4">
    <location>
        <begin position="56"/>
        <end position="236"/>
    </location>
</feature>
<gene>
    <name evidence="5" type="ORF">GFSPODELE1_LOCUS9555</name>
</gene>
<dbReference type="InterPro" id="IPR002550">
    <property type="entry name" value="CNNM"/>
</dbReference>